<evidence type="ECO:0000313" key="10">
    <source>
        <dbReference type="Proteomes" id="UP000541857"/>
    </source>
</evidence>
<proteinExistence type="inferred from homology"/>
<dbReference type="GO" id="GO:0006508">
    <property type="term" value="P:proteolysis"/>
    <property type="evidence" value="ECO:0007669"/>
    <property type="project" value="UniProtKB-KW"/>
</dbReference>
<dbReference type="SUPFAM" id="SSF53187">
    <property type="entry name" value="Zn-dependent exopeptidases"/>
    <property type="match status" value="1"/>
</dbReference>
<evidence type="ECO:0000256" key="5">
    <source>
        <dbReference type="ARBA" id="ARBA00022833"/>
    </source>
</evidence>
<dbReference type="Pfam" id="PF00246">
    <property type="entry name" value="Peptidase_M14"/>
    <property type="match status" value="1"/>
</dbReference>
<dbReference type="CDD" id="cd06239">
    <property type="entry name" value="M14-like"/>
    <property type="match status" value="1"/>
</dbReference>
<evidence type="ECO:0000256" key="2">
    <source>
        <dbReference type="ARBA" id="ARBA00005988"/>
    </source>
</evidence>
<keyword evidence="4" id="KW-0378">Hydrolase</keyword>
<evidence type="ECO:0000256" key="7">
    <source>
        <dbReference type="PROSITE-ProRule" id="PRU01379"/>
    </source>
</evidence>
<dbReference type="GO" id="GO:0008270">
    <property type="term" value="F:zinc ion binding"/>
    <property type="evidence" value="ECO:0007669"/>
    <property type="project" value="InterPro"/>
</dbReference>
<dbReference type="EMBL" id="JACGLT010000010">
    <property type="protein sequence ID" value="MBA6153589.1"/>
    <property type="molecule type" value="Genomic_DNA"/>
</dbReference>
<comment type="similarity">
    <text evidence="2 7">Belongs to the peptidase M14 family.</text>
</comment>
<dbReference type="GO" id="GO:0004181">
    <property type="term" value="F:metallocarboxypeptidase activity"/>
    <property type="evidence" value="ECO:0007669"/>
    <property type="project" value="InterPro"/>
</dbReference>
<evidence type="ECO:0000259" key="8">
    <source>
        <dbReference type="PROSITE" id="PS52035"/>
    </source>
</evidence>
<keyword evidence="6" id="KW-0482">Metalloprotease</keyword>
<name>A0A7W2M6H6_9FLAO</name>
<comment type="cofactor">
    <cofactor evidence="1">
        <name>Zn(2+)</name>
        <dbReference type="ChEBI" id="CHEBI:29105"/>
    </cofactor>
</comment>
<comment type="caution">
    <text evidence="9">The sequence shown here is derived from an EMBL/GenBank/DDBJ whole genome shotgun (WGS) entry which is preliminary data.</text>
</comment>
<keyword evidence="10" id="KW-1185">Reference proteome</keyword>
<dbReference type="PROSITE" id="PS52035">
    <property type="entry name" value="PEPTIDASE_M14"/>
    <property type="match status" value="1"/>
</dbReference>
<evidence type="ECO:0000256" key="4">
    <source>
        <dbReference type="ARBA" id="ARBA00022801"/>
    </source>
</evidence>
<dbReference type="InterPro" id="IPR000834">
    <property type="entry name" value="Peptidase_M14"/>
</dbReference>
<dbReference type="PANTHER" id="PTHR11705:SF143">
    <property type="entry name" value="SLL0236 PROTEIN"/>
    <property type="match status" value="1"/>
</dbReference>
<dbReference type="AlphaFoldDB" id="A0A7W2M6H6"/>
<evidence type="ECO:0000256" key="1">
    <source>
        <dbReference type="ARBA" id="ARBA00001947"/>
    </source>
</evidence>
<organism evidence="9 10">
    <name type="scientific">Gelidibacter maritimus</name>
    <dbReference type="NCBI Taxonomy" id="2761487"/>
    <lineage>
        <taxon>Bacteria</taxon>
        <taxon>Pseudomonadati</taxon>
        <taxon>Bacteroidota</taxon>
        <taxon>Flavobacteriia</taxon>
        <taxon>Flavobacteriales</taxon>
        <taxon>Flavobacteriaceae</taxon>
        <taxon>Gelidibacter</taxon>
    </lineage>
</organism>
<gene>
    <name evidence="9" type="ORF">H3Z82_12715</name>
</gene>
<dbReference type="SMART" id="SM00631">
    <property type="entry name" value="Zn_pept"/>
    <property type="match status" value="1"/>
</dbReference>
<evidence type="ECO:0000256" key="3">
    <source>
        <dbReference type="ARBA" id="ARBA00022670"/>
    </source>
</evidence>
<feature type="domain" description="Peptidase M14" evidence="8">
    <location>
        <begin position="10"/>
        <end position="385"/>
    </location>
</feature>
<comment type="caution">
    <text evidence="7">Lacks conserved residue(s) required for the propagation of feature annotation.</text>
</comment>
<dbReference type="GO" id="GO:0005615">
    <property type="term" value="C:extracellular space"/>
    <property type="evidence" value="ECO:0007669"/>
    <property type="project" value="TreeGrafter"/>
</dbReference>
<keyword evidence="5" id="KW-0862">Zinc</keyword>
<reference evidence="9 10" key="1">
    <citation type="submission" date="2020-07" db="EMBL/GenBank/DDBJ databases">
        <title>Bacterium isolated from marine sediment.</title>
        <authorList>
            <person name="Shang D."/>
        </authorList>
    </citation>
    <scope>NUCLEOTIDE SEQUENCE [LARGE SCALE GENOMIC DNA]</scope>
    <source>
        <strain evidence="9 10">F6074</strain>
    </source>
</reference>
<keyword evidence="3" id="KW-0645">Protease</keyword>
<dbReference type="Gene3D" id="3.40.630.10">
    <property type="entry name" value="Zn peptidases"/>
    <property type="match status" value="1"/>
</dbReference>
<dbReference type="RefSeq" id="WP_182205887.1">
    <property type="nucleotide sequence ID" value="NZ_JACGLT010000010.1"/>
</dbReference>
<evidence type="ECO:0000256" key="6">
    <source>
        <dbReference type="ARBA" id="ARBA00023049"/>
    </source>
</evidence>
<evidence type="ECO:0000313" key="9">
    <source>
        <dbReference type="EMBL" id="MBA6153589.1"/>
    </source>
</evidence>
<protein>
    <submittedName>
        <fullName evidence="9">Peptidase M14</fullName>
    </submittedName>
</protein>
<accession>A0A7W2M6H6</accession>
<dbReference type="Proteomes" id="UP000541857">
    <property type="component" value="Unassembled WGS sequence"/>
</dbReference>
<sequence length="385" mass="44095">MDIEHLLKEYEHHREALLFGRYINSDHIRGLLEKHSTHIDLSIIGCSVLNEDIHFIKVGSGPKKILMWSQMHGNESTTTKAIFDLLNVLTQSKNDFVRRLLDSCTLGIIPMLNPDGSRLYTRLNANQVDLNRDAQDLTQPESRVLRNCFEDFQPDFCFNLHGQRTIFSAGERNKPAAVSFLAPAQNNGRSVTKTRKIAMDVIVKMNNNLQSQIPGQVGIYDDAFNINCVGDTFQASNVPTILFEAGHYHEDYNREKVRELIFQSLWVGVVEIVFGNPQGLKEKTYFEIPRNEKLFFDIIIRNAKLKTGEGHQVSDIAIQYDEKLEEDRIVFIPKIDKISDLSDFFGHREIDANEQLVFVEDHTELSEGISIDFVWINNKKQSLSV</sequence>
<dbReference type="PANTHER" id="PTHR11705">
    <property type="entry name" value="PROTEASE FAMILY M14 CARBOXYPEPTIDASE A,B"/>
    <property type="match status" value="1"/>
</dbReference>